<dbReference type="OrthoDB" id="199103at2759"/>
<keyword evidence="2 5" id="KW-0378">Hydrolase</keyword>
<evidence type="ECO:0000256" key="3">
    <source>
        <dbReference type="ARBA" id="ARBA00023295"/>
    </source>
</evidence>
<dbReference type="PANTHER" id="PTHR40079">
    <property type="entry name" value="MANNAN ENDO-1,4-BETA-MANNOSIDASE E-RELATED"/>
    <property type="match status" value="1"/>
</dbReference>
<dbReference type="EMBL" id="JAFCMP010000056">
    <property type="protein sequence ID" value="KAG5189208.1"/>
    <property type="molecule type" value="Genomic_DNA"/>
</dbReference>
<dbReference type="PROSITE" id="PS51764">
    <property type="entry name" value="GH26"/>
    <property type="match status" value="1"/>
</dbReference>
<keyword evidence="6" id="KW-1185">Reference proteome</keyword>
<dbReference type="PANTHER" id="PTHR40079:SF4">
    <property type="entry name" value="GH26 DOMAIN-CONTAINING PROTEIN-RELATED"/>
    <property type="match status" value="1"/>
</dbReference>
<reference evidence="5" key="1">
    <citation type="submission" date="2021-02" db="EMBL/GenBank/DDBJ databases">
        <title>First Annotated Genome of the Yellow-green Alga Tribonema minus.</title>
        <authorList>
            <person name="Mahan K.M."/>
        </authorList>
    </citation>
    <scope>NUCLEOTIDE SEQUENCE</scope>
    <source>
        <strain evidence="5">UTEX B ZZ1240</strain>
    </source>
</reference>
<organism evidence="5 6">
    <name type="scientific">Tribonema minus</name>
    <dbReference type="NCBI Taxonomy" id="303371"/>
    <lineage>
        <taxon>Eukaryota</taxon>
        <taxon>Sar</taxon>
        <taxon>Stramenopiles</taxon>
        <taxon>Ochrophyta</taxon>
        <taxon>PX clade</taxon>
        <taxon>Xanthophyceae</taxon>
        <taxon>Tribonematales</taxon>
        <taxon>Tribonemataceae</taxon>
        <taxon>Tribonema</taxon>
    </lineage>
</organism>
<evidence type="ECO:0000313" key="5">
    <source>
        <dbReference type="EMBL" id="KAG5189208.1"/>
    </source>
</evidence>
<sequence length="285" mass="31928">MYLPVTDLKWSYVASKIDAYGKVQLVIEFIDQGANLKKIASGAYDSKLRAFGKDAAKDGRQIYVRMLHEMNGDWYNWCAFFGDNTVGDFKNAYKHAVTVLRSTGANIKFQMSYAANNASKKKTPFKDFYVGDEYVDQVCTSAYNQCGATYPKNKSLEDVFGDFYTEVQTFTKRPICIAEMSSTGICKGKPAWISATWKSLATKFTRVSTINWFFENKKNLGRDWDLNTKADIHAFTSGYRLFRKVTGRRLEAIESGASAEEADALALVEAEAHAAAEEDALEPLA</sequence>
<dbReference type="Pfam" id="PF02156">
    <property type="entry name" value="Glyco_hydro_26"/>
    <property type="match status" value="1"/>
</dbReference>
<dbReference type="Gene3D" id="3.20.20.80">
    <property type="entry name" value="Glycosidases"/>
    <property type="match status" value="1"/>
</dbReference>
<dbReference type="InterPro" id="IPR000805">
    <property type="entry name" value="Glyco_hydro_26"/>
</dbReference>
<dbReference type="AlphaFoldDB" id="A0A835ZA06"/>
<accession>A0A835ZA06</accession>
<dbReference type="GO" id="GO:0016985">
    <property type="term" value="F:mannan endo-1,4-beta-mannosidase activity"/>
    <property type="evidence" value="ECO:0007669"/>
    <property type="project" value="InterPro"/>
</dbReference>
<comment type="similarity">
    <text evidence="1">Belongs to the glycosyl hydrolase 26 family.</text>
</comment>
<name>A0A835ZA06_9STRA</name>
<dbReference type="SUPFAM" id="SSF51445">
    <property type="entry name" value="(Trans)glycosidases"/>
    <property type="match status" value="1"/>
</dbReference>
<proteinExistence type="inferred from homology"/>
<protein>
    <submittedName>
        <fullName evidence="5">Glycoside hydrolase superfamily</fullName>
    </submittedName>
</protein>
<comment type="caution">
    <text evidence="5">The sequence shown here is derived from an EMBL/GenBank/DDBJ whole genome shotgun (WGS) entry which is preliminary data.</text>
</comment>
<evidence type="ECO:0000256" key="1">
    <source>
        <dbReference type="ARBA" id="ARBA00007754"/>
    </source>
</evidence>
<dbReference type="InterPro" id="IPR017853">
    <property type="entry name" value="GH"/>
</dbReference>
<gene>
    <name evidence="5" type="ORF">JKP88DRAFT_206369</name>
</gene>
<feature type="domain" description="GH26" evidence="4">
    <location>
        <begin position="1"/>
        <end position="244"/>
    </location>
</feature>
<dbReference type="InterPro" id="IPR022790">
    <property type="entry name" value="GH26_dom"/>
</dbReference>
<evidence type="ECO:0000259" key="4">
    <source>
        <dbReference type="PROSITE" id="PS51764"/>
    </source>
</evidence>
<dbReference type="GO" id="GO:0006080">
    <property type="term" value="P:substituted mannan metabolic process"/>
    <property type="evidence" value="ECO:0007669"/>
    <property type="project" value="InterPro"/>
</dbReference>
<keyword evidence="3" id="KW-0326">Glycosidase</keyword>
<evidence type="ECO:0000313" key="6">
    <source>
        <dbReference type="Proteomes" id="UP000664859"/>
    </source>
</evidence>
<evidence type="ECO:0000256" key="2">
    <source>
        <dbReference type="ARBA" id="ARBA00022801"/>
    </source>
</evidence>
<dbReference type="Proteomes" id="UP000664859">
    <property type="component" value="Unassembled WGS sequence"/>
</dbReference>